<dbReference type="Gene3D" id="1.10.260.40">
    <property type="entry name" value="lambda repressor-like DNA-binding domains"/>
    <property type="match status" value="1"/>
</dbReference>
<dbReference type="SMART" id="SM00530">
    <property type="entry name" value="HTH_XRE"/>
    <property type="match status" value="1"/>
</dbReference>
<organism evidence="2 3">
    <name type="scientific">Croceibacterium xixiisoli</name>
    <dbReference type="NCBI Taxonomy" id="1476466"/>
    <lineage>
        <taxon>Bacteria</taxon>
        <taxon>Pseudomonadati</taxon>
        <taxon>Pseudomonadota</taxon>
        <taxon>Alphaproteobacteria</taxon>
        <taxon>Sphingomonadales</taxon>
        <taxon>Erythrobacteraceae</taxon>
        <taxon>Croceibacterium</taxon>
    </lineage>
</organism>
<comment type="caution">
    <text evidence="2">The sequence shown here is derived from an EMBL/GenBank/DDBJ whole genome shotgun (WGS) entry which is preliminary data.</text>
</comment>
<dbReference type="Pfam" id="PF01381">
    <property type="entry name" value="HTH_3"/>
    <property type="match status" value="1"/>
</dbReference>
<reference evidence="2 3" key="1">
    <citation type="submission" date="2019-12" db="EMBL/GenBank/DDBJ databases">
        <title>Genomic-based taxomic classification of the family Erythrobacteraceae.</title>
        <authorList>
            <person name="Xu L."/>
        </authorList>
    </citation>
    <scope>NUCLEOTIDE SEQUENCE [LARGE SCALE GENOMIC DNA]</scope>
    <source>
        <strain evidence="2 3">S36</strain>
    </source>
</reference>
<dbReference type="SUPFAM" id="SSF47413">
    <property type="entry name" value="lambda repressor-like DNA-binding domains"/>
    <property type="match status" value="1"/>
</dbReference>
<dbReference type="PROSITE" id="PS50943">
    <property type="entry name" value="HTH_CROC1"/>
    <property type="match status" value="1"/>
</dbReference>
<protein>
    <submittedName>
        <fullName evidence="2">Helix-turn-helix domain-containing protein</fullName>
    </submittedName>
</protein>
<dbReference type="CDD" id="cd00093">
    <property type="entry name" value="HTH_XRE"/>
    <property type="match status" value="1"/>
</dbReference>
<proteinExistence type="predicted"/>
<name>A0A6I4TXP1_9SPHN</name>
<dbReference type="AlphaFoldDB" id="A0A6I4TXP1"/>
<dbReference type="RefSeq" id="WP_161392539.1">
    <property type="nucleotide sequence ID" value="NZ_JBHSCP010000001.1"/>
</dbReference>
<evidence type="ECO:0000313" key="2">
    <source>
        <dbReference type="EMBL" id="MXP00797.1"/>
    </source>
</evidence>
<gene>
    <name evidence="2" type="ORF">GRI97_17545</name>
</gene>
<dbReference type="Proteomes" id="UP000469430">
    <property type="component" value="Unassembled WGS sequence"/>
</dbReference>
<dbReference type="EMBL" id="WTYJ01000005">
    <property type="protein sequence ID" value="MXP00797.1"/>
    <property type="molecule type" value="Genomic_DNA"/>
</dbReference>
<accession>A0A6I4TXP1</accession>
<dbReference type="InterPro" id="IPR001387">
    <property type="entry name" value="Cro/C1-type_HTH"/>
</dbReference>
<feature type="domain" description="HTH cro/C1-type" evidence="1">
    <location>
        <begin position="6"/>
        <end position="60"/>
    </location>
</feature>
<evidence type="ECO:0000259" key="1">
    <source>
        <dbReference type="PROSITE" id="PS50943"/>
    </source>
</evidence>
<keyword evidence="3" id="KW-1185">Reference proteome</keyword>
<sequence>MARNNLVELRKRLNLSQSDVAEAIGTTLNNYGKIERGTRRLNETWIDKLAVALQVQPHELFVADIVRRNLPSSKELSRMIARAMAELPVGVTFEDYPEAVASSLHAQLTQYQAAGGFRDDADQASGLDKDV</sequence>
<dbReference type="GO" id="GO:0003677">
    <property type="term" value="F:DNA binding"/>
    <property type="evidence" value="ECO:0007669"/>
    <property type="project" value="InterPro"/>
</dbReference>
<evidence type="ECO:0000313" key="3">
    <source>
        <dbReference type="Proteomes" id="UP000469430"/>
    </source>
</evidence>
<dbReference type="OrthoDB" id="528805at2"/>
<dbReference type="InterPro" id="IPR010982">
    <property type="entry name" value="Lambda_DNA-bd_dom_sf"/>
</dbReference>